<evidence type="ECO:0000313" key="2">
    <source>
        <dbReference type="Proteomes" id="UP000807025"/>
    </source>
</evidence>
<evidence type="ECO:0000313" key="1">
    <source>
        <dbReference type="EMBL" id="KAF9500719.1"/>
    </source>
</evidence>
<protein>
    <submittedName>
        <fullName evidence="1">Uncharacterized protein</fullName>
    </submittedName>
</protein>
<dbReference type="EMBL" id="MU154526">
    <property type="protein sequence ID" value="KAF9500719.1"/>
    <property type="molecule type" value="Genomic_DNA"/>
</dbReference>
<dbReference type="InterPro" id="IPR027417">
    <property type="entry name" value="P-loop_NTPase"/>
</dbReference>
<accession>A0A9P6A6X1</accession>
<proteinExistence type="predicted"/>
<dbReference type="Gene3D" id="3.40.50.300">
    <property type="entry name" value="P-loop containing nucleotide triphosphate hydrolases"/>
    <property type="match status" value="1"/>
</dbReference>
<gene>
    <name evidence="1" type="ORF">BDN71DRAFT_1501923</name>
</gene>
<sequence length="151" mass="17666">MSAAGLRNLAINSYSWEEASRLRNEELWLTARKFPNVIIAGPEQLRAKEFEKALADGQFYDWISGLGFDEVHLLNSWGSSFRKDFQQMGFLKARMREDHNPWILTTATCQAGRPFQNICDLLGLRTGHFHLIHRSNRRPERLFFFVWAESY</sequence>
<organism evidence="1 2">
    <name type="scientific">Pleurotus eryngii</name>
    <name type="common">Boletus of the steppes</name>
    <dbReference type="NCBI Taxonomy" id="5323"/>
    <lineage>
        <taxon>Eukaryota</taxon>
        <taxon>Fungi</taxon>
        <taxon>Dikarya</taxon>
        <taxon>Basidiomycota</taxon>
        <taxon>Agaricomycotina</taxon>
        <taxon>Agaricomycetes</taxon>
        <taxon>Agaricomycetidae</taxon>
        <taxon>Agaricales</taxon>
        <taxon>Pleurotineae</taxon>
        <taxon>Pleurotaceae</taxon>
        <taxon>Pleurotus</taxon>
    </lineage>
</organism>
<dbReference type="AlphaFoldDB" id="A0A9P6A6X1"/>
<name>A0A9P6A6X1_PLEER</name>
<dbReference type="OrthoDB" id="3269685at2759"/>
<reference evidence="1" key="1">
    <citation type="submission" date="2020-11" db="EMBL/GenBank/DDBJ databases">
        <authorList>
            <consortium name="DOE Joint Genome Institute"/>
            <person name="Ahrendt S."/>
            <person name="Riley R."/>
            <person name="Andreopoulos W."/>
            <person name="Labutti K."/>
            <person name="Pangilinan J."/>
            <person name="Ruiz-Duenas F.J."/>
            <person name="Barrasa J.M."/>
            <person name="Sanchez-Garcia M."/>
            <person name="Camarero S."/>
            <person name="Miyauchi S."/>
            <person name="Serrano A."/>
            <person name="Linde D."/>
            <person name="Babiker R."/>
            <person name="Drula E."/>
            <person name="Ayuso-Fernandez I."/>
            <person name="Pacheco R."/>
            <person name="Padilla G."/>
            <person name="Ferreira P."/>
            <person name="Barriuso J."/>
            <person name="Kellner H."/>
            <person name="Castanera R."/>
            <person name="Alfaro M."/>
            <person name="Ramirez L."/>
            <person name="Pisabarro A.G."/>
            <person name="Kuo A."/>
            <person name="Tritt A."/>
            <person name="Lipzen A."/>
            <person name="He G."/>
            <person name="Yan M."/>
            <person name="Ng V."/>
            <person name="Cullen D."/>
            <person name="Martin F."/>
            <person name="Rosso M.-N."/>
            <person name="Henrissat B."/>
            <person name="Hibbett D."/>
            <person name="Martinez A.T."/>
            <person name="Grigoriev I.V."/>
        </authorList>
    </citation>
    <scope>NUCLEOTIDE SEQUENCE</scope>
    <source>
        <strain evidence="1">ATCC 90797</strain>
    </source>
</reference>
<keyword evidence="2" id="KW-1185">Reference proteome</keyword>
<comment type="caution">
    <text evidence="1">The sequence shown here is derived from an EMBL/GenBank/DDBJ whole genome shotgun (WGS) entry which is preliminary data.</text>
</comment>
<dbReference type="Proteomes" id="UP000807025">
    <property type="component" value="Unassembled WGS sequence"/>
</dbReference>